<proteinExistence type="predicted"/>
<dbReference type="Proteomes" id="UP000183404">
    <property type="component" value="Unassembled WGS sequence"/>
</dbReference>
<dbReference type="RefSeq" id="WP_083331614.1">
    <property type="nucleotide sequence ID" value="NZ_FNBS01000002.1"/>
</dbReference>
<evidence type="ECO:0000256" key="1">
    <source>
        <dbReference type="SAM" id="Phobius"/>
    </source>
</evidence>
<evidence type="ECO:0000313" key="3">
    <source>
        <dbReference type="EMBL" id="SDF03406.1"/>
    </source>
</evidence>
<dbReference type="EMBL" id="FNBS01000002">
    <property type="protein sequence ID" value="SDF03406.1"/>
    <property type="molecule type" value="Genomic_DNA"/>
</dbReference>
<feature type="signal peptide" evidence="2">
    <location>
        <begin position="1"/>
        <end position="25"/>
    </location>
</feature>
<dbReference type="InterPro" id="IPR043993">
    <property type="entry name" value="T4SS_pilin"/>
</dbReference>
<feature type="chain" id="PRO_5010299714" description="TrbC/VIRB2 family protein" evidence="2">
    <location>
        <begin position="26"/>
        <end position="111"/>
    </location>
</feature>
<evidence type="ECO:0000256" key="2">
    <source>
        <dbReference type="SAM" id="SignalP"/>
    </source>
</evidence>
<protein>
    <recommendedName>
        <fullName evidence="5">TrbC/VIRB2 family protein</fullName>
    </recommendedName>
</protein>
<organism evidence="3 4">
    <name type="scientific">Thermoanaerobacter thermohydrosulfuricus</name>
    <name type="common">Clostridium thermohydrosulfuricum</name>
    <dbReference type="NCBI Taxonomy" id="1516"/>
    <lineage>
        <taxon>Bacteria</taxon>
        <taxon>Bacillati</taxon>
        <taxon>Bacillota</taxon>
        <taxon>Clostridia</taxon>
        <taxon>Thermoanaerobacterales</taxon>
        <taxon>Thermoanaerobacteraceae</taxon>
        <taxon>Thermoanaerobacter</taxon>
    </lineage>
</organism>
<evidence type="ECO:0008006" key="5">
    <source>
        <dbReference type="Google" id="ProtNLM"/>
    </source>
</evidence>
<keyword evidence="1" id="KW-1133">Transmembrane helix</keyword>
<name>A0A1G7HSV0_THETY</name>
<sequence>MNKKIKAFFSSASAFMYSLMTAAYAAGDNVTAVDTSGVKSFIWNIVNALMDIAVVVAVGFIAWNGYRIMASSTNPVKRSEAMSGLLWAIAGAVVALGAKWFVGVALGLKPQ</sequence>
<gene>
    <name evidence="3" type="ORF">SAMN04244560_00142</name>
</gene>
<feature type="transmembrane region" description="Helical" evidence="1">
    <location>
        <begin position="41"/>
        <end position="63"/>
    </location>
</feature>
<keyword evidence="1" id="KW-0472">Membrane</keyword>
<keyword evidence="1" id="KW-0812">Transmembrane</keyword>
<accession>A0A1G7HSV0</accession>
<feature type="transmembrane region" description="Helical" evidence="1">
    <location>
        <begin position="84"/>
        <end position="108"/>
    </location>
</feature>
<keyword evidence="2" id="KW-0732">Signal</keyword>
<reference evidence="3 4" key="1">
    <citation type="submission" date="2016-10" db="EMBL/GenBank/DDBJ databases">
        <authorList>
            <person name="de Groot N.N."/>
        </authorList>
    </citation>
    <scope>NUCLEOTIDE SEQUENCE [LARGE SCALE GENOMIC DNA]</scope>
    <source>
        <strain evidence="3 4">DSM 569</strain>
    </source>
</reference>
<dbReference type="AlphaFoldDB" id="A0A1G7HSV0"/>
<evidence type="ECO:0000313" key="4">
    <source>
        <dbReference type="Proteomes" id="UP000183404"/>
    </source>
</evidence>
<dbReference type="Pfam" id="PF18895">
    <property type="entry name" value="T4SS_pilin"/>
    <property type="match status" value="1"/>
</dbReference>